<accession>A0A8X6RI14</accession>
<name>A0A8X6RI14_TRICX</name>
<dbReference type="EMBL" id="BMAU01021186">
    <property type="protein sequence ID" value="GFX95378.1"/>
    <property type="molecule type" value="Genomic_DNA"/>
</dbReference>
<proteinExistence type="predicted"/>
<evidence type="ECO:0000313" key="2">
    <source>
        <dbReference type="Proteomes" id="UP000887159"/>
    </source>
</evidence>
<dbReference type="AlphaFoldDB" id="A0A8X6RI14"/>
<evidence type="ECO:0000313" key="1">
    <source>
        <dbReference type="EMBL" id="GFX95378.1"/>
    </source>
</evidence>
<protein>
    <submittedName>
        <fullName evidence="1">Uncharacterized protein</fullName>
    </submittedName>
</protein>
<gene>
    <name evidence="1" type="primary">AVEN_208388_1</name>
    <name evidence="1" type="ORF">TNCV_3684301</name>
</gene>
<keyword evidence="2" id="KW-1185">Reference proteome</keyword>
<reference evidence="1" key="1">
    <citation type="submission" date="2020-08" db="EMBL/GenBank/DDBJ databases">
        <title>Multicomponent nature underlies the extraordinary mechanical properties of spider dragline silk.</title>
        <authorList>
            <person name="Kono N."/>
            <person name="Nakamura H."/>
            <person name="Mori M."/>
            <person name="Yoshida Y."/>
            <person name="Ohtoshi R."/>
            <person name="Malay A.D."/>
            <person name="Moran D.A.P."/>
            <person name="Tomita M."/>
            <person name="Numata K."/>
            <person name="Arakawa K."/>
        </authorList>
    </citation>
    <scope>NUCLEOTIDE SEQUENCE</scope>
</reference>
<comment type="caution">
    <text evidence="1">The sequence shown here is derived from an EMBL/GenBank/DDBJ whole genome shotgun (WGS) entry which is preliminary data.</text>
</comment>
<organism evidence="1 2">
    <name type="scientific">Trichonephila clavipes</name>
    <name type="common">Golden silk orbweaver</name>
    <name type="synonym">Nephila clavipes</name>
    <dbReference type="NCBI Taxonomy" id="2585209"/>
    <lineage>
        <taxon>Eukaryota</taxon>
        <taxon>Metazoa</taxon>
        <taxon>Ecdysozoa</taxon>
        <taxon>Arthropoda</taxon>
        <taxon>Chelicerata</taxon>
        <taxon>Arachnida</taxon>
        <taxon>Araneae</taxon>
        <taxon>Araneomorphae</taxon>
        <taxon>Entelegynae</taxon>
        <taxon>Araneoidea</taxon>
        <taxon>Nephilidae</taxon>
        <taxon>Trichonephila</taxon>
    </lineage>
</organism>
<sequence length="75" mass="8629">MLVMYSLRDYCDMYLMYGRDVLEMHYELLGSMPVDILPAALPMSTSYVGWTTVCEVREAFDQQPSFTILEDSGMT</sequence>
<dbReference type="Proteomes" id="UP000887159">
    <property type="component" value="Unassembled WGS sequence"/>
</dbReference>